<evidence type="ECO:0000313" key="1">
    <source>
        <dbReference type="EMBL" id="SUE33534.1"/>
    </source>
</evidence>
<protein>
    <submittedName>
        <fullName evidence="1">Uncharacterized protein</fullName>
    </submittedName>
</protein>
<dbReference type="AlphaFoldDB" id="A0A379MP89"/>
<dbReference type="STRING" id="880526.GCA_000427365_00704"/>
<dbReference type="EMBL" id="UGVL01000001">
    <property type="protein sequence ID" value="SUE33534.1"/>
    <property type="molecule type" value="Genomic_DNA"/>
</dbReference>
<sequence length="92" mass="9743">MILAVEAAVREAKDYVQTVVGALVDNALEALDTLTELSKALGDNPNFAADVAVELGKRVTKEALVEKLANYVPKNGDTTVNGILTATDFKIP</sequence>
<name>A0A379MP89_9BACT</name>
<reference evidence="1 2" key="1">
    <citation type="submission" date="2018-06" db="EMBL/GenBank/DDBJ databases">
        <authorList>
            <consortium name="Pathogen Informatics"/>
            <person name="Doyle S."/>
        </authorList>
    </citation>
    <scope>NUCLEOTIDE SEQUENCE [LARGE SCALE GENOMIC DNA]</scope>
    <source>
        <strain evidence="1 2">NCTC11190</strain>
    </source>
</reference>
<gene>
    <name evidence="1" type="ORF">NCTC11190_00742</name>
</gene>
<organism evidence="1 2">
    <name type="scientific">Rikenella microfusus</name>
    <dbReference type="NCBI Taxonomy" id="28139"/>
    <lineage>
        <taxon>Bacteria</taxon>
        <taxon>Pseudomonadati</taxon>
        <taxon>Bacteroidota</taxon>
        <taxon>Bacteroidia</taxon>
        <taxon>Bacteroidales</taxon>
        <taxon>Rikenellaceae</taxon>
        <taxon>Rikenella</taxon>
    </lineage>
</organism>
<evidence type="ECO:0000313" key="2">
    <source>
        <dbReference type="Proteomes" id="UP000255233"/>
    </source>
</evidence>
<accession>A0A379MP89</accession>
<dbReference type="Proteomes" id="UP000255233">
    <property type="component" value="Unassembled WGS sequence"/>
</dbReference>
<keyword evidence="2" id="KW-1185">Reference proteome</keyword>
<proteinExistence type="predicted"/>